<dbReference type="SMART" id="SM00883">
    <property type="entry name" value="Cpn10"/>
    <property type="match status" value="2"/>
</dbReference>
<name>A0A7C9FAR4_OPUST</name>
<accession>A0A7C9FAR4</accession>
<evidence type="ECO:0000256" key="3">
    <source>
        <dbReference type="ARBA" id="ARBA00031971"/>
    </source>
</evidence>
<keyword evidence="2 6" id="KW-0143">Chaperone</keyword>
<dbReference type="EMBL" id="GISG01282793">
    <property type="protein sequence ID" value="MBA4679267.1"/>
    <property type="molecule type" value="Transcribed_RNA"/>
</dbReference>
<dbReference type="Gene3D" id="2.30.33.40">
    <property type="entry name" value="GroES chaperonin"/>
    <property type="match status" value="2"/>
</dbReference>
<dbReference type="GO" id="GO:0044183">
    <property type="term" value="F:protein folding chaperone"/>
    <property type="evidence" value="ECO:0007669"/>
    <property type="project" value="InterPro"/>
</dbReference>
<evidence type="ECO:0000256" key="5">
    <source>
        <dbReference type="ARBA" id="ARBA00079398"/>
    </source>
</evidence>
<dbReference type="GO" id="GO:0046914">
    <property type="term" value="F:transition metal ion binding"/>
    <property type="evidence" value="ECO:0007669"/>
    <property type="project" value="InterPro"/>
</dbReference>
<evidence type="ECO:0000256" key="6">
    <source>
        <dbReference type="RuleBase" id="RU003479"/>
    </source>
</evidence>
<dbReference type="HAMAP" id="MF_00580">
    <property type="entry name" value="CH10"/>
    <property type="match status" value="2"/>
</dbReference>
<reference evidence="7" key="1">
    <citation type="journal article" date="2013" name="J. Plant Res.">
        <title>Effect of fungi and light on seed germination of three Opuntia species from semiarid lands of central Mexico.</title>
        <authorList>
            <person name="Delgado-Sanchez P."/>
            <person name="Jimenez-Bremont J.F."/>
            <person name="Guerrero-Gonzalez Mde L."/>
            <person name="Flores J."/>
        </authorList>
    </citation>
    <scope>NUCLEOTIDE SEQUENCE</scope>
    <source>
        <tissue evidence="7">Cladode</tissue>
    </source>
</reference>
<protein>
    <recommendedName>
        <fullName evidence="4">20 kDa chaperonin, chloroplastic</fullName>
    </recommendedName>
    <alternativeName>
        <fullName evidence="3">Chaperonin 10</fullName>
    </alternativeName>
    <alternativeName>
        <fullName evidence="5">Protein Cpn21</fullName>
    </alternativeName>
</protein>
<dbReference type="InterPro" id="IPR011032">
    <property type="entry name" value="GroES-like_sf"/>
</dbReference>
<evidence type="ECO:0000256" key="4">
    <source>
        <dbReference type="ARBA" id="ARBA00073031"/>
    </source>
</evidence>
<dbReference type="GO" id="GO:0051087">
    <property type="term" value="F:protein-folding chaperone binding"/>
    <property type="evidence" value="ECO:0007669"/>
    <property type="project" value="TreeGrafter"/>
</dbReference>
<proteinExistence type="inferred from homology"/>
<dbReference type="GO" id="GO:0005739">
    <property type="term" value="C:mitochondrion"/>
    <property type="evidence" value="ECO:0007669"/>
    <property type="project" value="TreeGrafter"/>
</dbReference>
<dbReference type="FunFam" id="2.30.33.40:FF:000001">
    <property type="entry name" value="10 kDa chaperonin"/>
    <property type="match status" value="2"/>
</dbReference>
<dbReference type="InterPro" id="IPR018369">
    <property type="entry name" value="Chaprnonin_Cpn10_CS"/>
</dbReference>
<comment type="similarity">
    <text evidence="1 6">Belongs to the GroES chaperonin family.</text>
</comment>
<dbReference type="PIRSF" id="PIRSF038157">
    <property type="entry name" value="Chaperonin_21_chloroplast"/>
    <property type="match status" value="1"/>
</dbReference>
<evidence type="ECO:0000256" key="2">
    <source>
        <dbReference type="ARBA" id="ARBA00023186"/>
    </source>
</evidence>
<dbReference type="InterPro" id="IPR020818">
    <property type="entry name" value="Chaperonin_GroES"/>
</dbReference>
<organism evidence="7">
    <name type="scientific">Opuntia streptacantha</name>
    <name type="common">Prickly pear cactus</name>
    <name type="synonym">Opuntia cardona</name>
    <dbReference type="NCBI Taxonomy" id="393608"/>
    <lineage>
        <taxon>Eukaryota</taxon>
        <taxon>Viridiplantae</taxon>
        <taxon>Streptophyta</taxon>
        <taxon>Embryophyta</taxon>
        <taxon>Tracheophyta</taxon>
        <taxon>Spermatophyta</taxon>
        <taxon>Magnoliopsida</taxon>
        <taxon>eudicotyledons</taxon>
        <taxon>Gunneridae</taxon>
        <taxon>Pentapetalae</taxon>
        <taxon>Caryophyllales</taxon>
        <taxon>Cactineae</taxon>
        <taxon>Cactaceae</taxon>
        <taxon>Opuntioideae</taxon>
        <taxon>Opuntia</taxon>
    </lineage>
</organism>
<evidence type="ECO:0000256" key="1">
    <source>
        <dbReference type="ARBA" id="ARBA00006975"/>
    </source>
</evidence>
<dbReference type="InterPro" id="IPR017416">
    <property type="entry name" value="Cpn20"/>
</dbReference>
<dbReference type="PANTHER" id="PTHR10772:SF63">
    <property type="entry name" value="20 KDA CHAPERONIN, CHLOROPLASTIC"/>
    <property type="match status" value="1"/>
</dbReference>
<dbReference type="InterPro" id="IPR037124">
    <property type="entry name" value="Chaperonin_GroES_sf"/>
</dbReference>
<evidence type="ECO:0000313" key="7">
    <source>
        <dbReference type="EMBL" id="MBA4679267.1"/>
    </source>
</evidence>
<dbReference type="AlphaFoldDB" id="A0A7C9FAR4"/>
<dbReference type="GO" id="GO:0009507">
    <property type="term" value="C:chloroplast"/>
    <property type="evidence" value="ECO:0007669"/>
    <property type="project" value="TreeGrafter"/>
</dbReference>
<dbReference type="CDD" id="cd00320">
    <property type="entry name" value="cpn10"/>
    <property type="match status" value="2"/>
</dbReference>
<dbReference type="SUPFAM" id="SSF50129">
    <property type="entry name" value="GroES-like"/>
    <property type="match status" value="2"/>
</dbReference>
<dbReference type="GO" id="GO:0051082">
    <property type="term" value="F:unfolded protein binding"/>
    <property type="evidence" value="ECO:0007669"/>
    <property type="project" value="TreeGrafter"/>
</dbReference>
<dbReference type="Pfam" id="PF00166">
    <property type="entry name" value="Cpn10"/>
    <property type="match status" value="2"/>
</dbReference>
<dbReference type="PROSITE" id="PS00681">
    <property type="entry name" value="CHAPERONINS_CPN10"/>
    <property type="match status" value="2"/>
</dbReference>
<sequence>MAASQLTATTVLARSLPSFEGLRPSTVKIVSFVPLKQGLSQRCFRFRPLVVKAATVVATKYTSIKPLADRVLIKIKEPEEKTPGGILMPKTILARSQIGEVVASGEGKSIGKHKLETSVKPGTQVVYKKFAGTNVLFNGADHLLLKEDDILGTLETDDIKDLKPLNDKVLIKVAEPEDKTPGGVLLADTSKEKPLIGTVIAVGPGSLDQEGNRKPLSVSPGDTVVFFKLGGNEFHGKDGSDYIVLRAYDVLAVLSS</sequence>
<dbReference type="GO" id="GO:0005524">
    <property type="term" value="F:ATP binding"/>
    <property type="evidence" value="ECO:0007669"/>
    <property type="project" value="InterPro"/>
</dbReference>
<dbReference type="PANTHER" id="PTHR10772">
    <property type="entry name" value="10 KDA HEAT SHOCK PROTEIN"/>
    <property type="match status" value="1"/>
</dbReference>
<dbReference type="PRINTS" id="PR00297">
    <property type="entry name" value="CHAPERONIN10"/>
</dbReference>
<reference evidence="7" key="2">
    <citation type="submission" date="2020-07" db="EMBL/GenBank/DDBJ databases">
        <authorList>
            <person name="Vera ALvarez R."/>
            <person name="Arias-Moreno D.M."/>
            <person name="Jimenez-Jacinto V."/>
            <person name="Jimenez-Bremont J.F."/>
            <person name="Swaminathan K."/>
            <person name="Moose S.P."/>
            <person name="Guerrero-Gonzalez M.L."/>
            <person name="Marino-Ramirez L."/>
            <person name="Landsman D."/>
            <person name="Rodriguez-Kessler M."/>
            <person name="Delgado-Sanchez P."/>
        </authorList>
    </citation>
    <scope>NUCLEOTIDE SEQUENCE</scope>
    <source>
        <tissue evidence="7">Cladode</tissue>
    </source>
</reference>